<dbReference type="Pfam" id="PF07905">
    <property type="entry name" value="PucR"/>
    <property type="match status" value="1"/>
</dbReference>
<dbReference type="Gene3D" id="1.10.10.2840">
    <property type="entry name" value="PucR C-terminal helix-turn-helix domain"/>
    <property type="match status" value="1"/>
</dbReference>
<keyword evidence="6" id="KW-1185">Reference proteome</keyword>
<feature type="domain" description="CdaR GGDEF-like" evidence="4">
    <location>
        <begin position="303"/>
        <end position="442"/>
    </location>
</feature>
<dbReference type="PANTHER" id="PTHR33744:SF1">
    <property type="entry name" value="DNA-BINDING TRANSCRIPTIONAL ACTIVATOR ADER"/>
    <property type="match status" value="1"/>
</dbReference>
<comment type="similarity">
    <text evidence="1">Belongs to the CdaR family.</text>
</comment>
<proteinExistence type="inferred from homology"/>
<dbReference type="RefSeq" id="WP_091483796.1">
    <property type="nucleotide sequence ID" value="NZ_FOTR01000005.1"/>
</dbReference>
<dbReference type="InterPro" id="IPR025736">
    <property type="entry name" value="PucR_C-HTH_dom"/>
</dbReference>
<dbReference type="InterPro" id="IPR009057">
    <property type="entry name" value="Homeodomain-like_sf"/>
</dbReference>
<evidence type="ECO:0000259" key="3">
    <source>
        <dbReference type="Pfam" id="PF13556"/>
    </source>
</evidence>
<dbReference type="OrthoDB" id="142218at2"/>
<dbReference type="Pfam" id="PF17853">
    <property type="entry name" value="GGDEF_2"/>
    <property type="match status" value="1"/>
</dbReference>
<dbReference type="SUPFAM" id="SSF46689">
    <property type="entry name" value="Homeodomain-like"/>
    <property type="match status" value="1"/>
</dbReference>
<reference evidence="6" key="1">
    <citation type="submission" date="2016-10" db="EMBL/GenBank/DDBJ databases">
        <authorList>
            <person name="Varghese N."/>
            <person name="Submissions S."/>
        </authorList>
    </citation>
    <scope>NUCLEOTIDE SEQUENCE [LARGE SCALE GENOMIC DNA]</scope>
    <source>
        <strain evidence="6">CGMCC 1.4250</strain>
    </source>
</reference>
<dbReference type="STRING" id="334253.SAMN04487943_105240"/>
<evidence type="ECO:0000313" key="6">
    <source>
        <dbReference type="Proteomes" id="UP000198565"/>
    </source>
</evidence>
<evidence type="ECO:0000313" key="5">
    <source>
        <dbReference type="EMBL" id="SFL95143.1"/>
    </source>
</evidence>
<dbReference type="InterPro" id="IPR042070">
    <property type="entry name" value="PucR_C-HTH_sf"/>
</dbReference>
<dbReference type="EMBL" id="FOTR01000005">
    <property type="protein sequence ID" value="SFL95143.1"/>
    <property type="molecule type" value="Genomic_DNA"/>
</dbReference>
<dbReference type="AlphaFoldDB" id="A0A1I4LWD3"/>
<evidence type="ECO:0000256" key="1">
    <source>
        <dbReference type="ARBA" id="ARBA00006754"/>
    </source>
</evidence>
<dbReference type="InterPro" id="IPR051448">
    <property type="entry name" value="CdaR-like_regulators"/>
</dbReference>
<sequence length="560" mass="65870">MVLTVSTIMQMPVMKVCEVKTGKQLLEQKPIEWVSVIELPVENFVRKNEFVLSTGIGCEDNPNLLESFVQDVIQSGVSVLGFATGRYIYNIPDRILEKANQNDLIIIDIPWEVRFTDIWQSVMDKITEVKHKERQKVEDARQELINCVLKDKGLEEIAHTLYKHIKIPVAITDSEKRWRALKFFNKDILENYSLEVQEGHLHPIPLSDIKFQEHPLYYHMKEYKFYKDRFFQLQILNNHKVQGYIVFQPSDNKELTWFVMNVLEHALTACALYFVKENAIELTEIRLKDNFVLNLAKNKLKIDHQLLTKAHLLRYDLNLPYVCIVGDIRNKDLGSDKHDTLDNPYHSSLRSFNYYIQKEITYAGRLFERKTMTTFEKGEVILYLQVEDPSYHDVANQFLDTIERRLSQLLSDIDISWGIALQKESTYPFYESYEKAKTALEIGLQHDGPGNRTFYSDTRINRLLMAISQEENIHEIVKDTLRPLLEYDKKRQTDLIFTFKTYNKYKGNVSQTARELNLHRQSLLHRLRKIESLTHLSLIEADDSFLLDLSVRLWMLNKIK</sequence>
<feature type="domain" description="Purine catabolism PurC-like" evidence="2">
    <location>
        <begin position="8"/>
        <end position="126"/>
    </location>
</feature>
<dbReference type="InterPro" id="IPR041522">
    <property type="entry name" value="CdaR_GGDEF"/>
</dbReference>
<protein>
    <submittedName>
        <fullName evidence="5">Purine catabolism regulatory protein</fullName>
    </submittedName>
</protein>
<organism evidence="5 6">
    <name type="scientific">Gracilibacillus orientalis</name>
    <dbReference type="NCBI Taxonomy" id="334253"/>
    <lineage>
        <taxon>Bacteria</taxon>
        <taxon>Bacillati</taxon>
        <taxon>Bacillota</taxon>
        <taxon>Bacilli</taxon>
        <taxon>Bacillales</taxon>
        <taxon>Bacillaceae</taxon>
        <taxon>Gracilibacillus</taxon>
    </lineage>
</organism>
<evidence type="ECO:0000259" key="2">
    <source>
        <dbReference type="Pfam" id="PF07905"/>
    </source>
</evidence>
<name>A0A1I4LWD3_9BACI</name>
<dbReference type="InterPro" id="IPR012914">
    <property type="entry name" value="PucR_dom"/>
</dbReference>
<feature type="domain" description="PucR C-terminal helix-turn-helix" evidence="3">
    <location>
        <begin position="498"/>
        <end position="552"/>
    </location>
</feature>
<evidence type="ECO:0000259" key="4">
    <source>
        <dbReference type="Pfam" id="PF17853"/>
    </source>
</evidence>
<gene>
    <name evidence="5" type="ORF">SAMN04487943_105240</name>
</gene>
<dbReference type="Pfam" id="PF13556">
    <property type="entry name" value="HTH_30"/>
    <property type="match status" value="1"/>
</dbReference>
<dbReference type="PANTHER" id="PTHR33744">
    <property type="entry name" value="CARBOHYDRATE DIACID REGULATOR"/>
    <property type="match status" value="1"/>
</dbReference>
<dbReference type="Proteomes" id="UP000198565">
    <property type="component" value="Unassembled WGS sequence"/>
</dbReference>
<accession>A0A1I4LWD3</accession>